<keyword evidence="3" id="KW-1185">Reference proteome</keyword>
<dbReference type="EMBL" id="JACBZX010000001">
    <property type="protein sequence ID" value="NYG35801.1"/>
    <property type="molecule type" value="Genomic_DNA"/>
</dbReference>
<dbReference type="AlphaFoldDB" id="A0A852XBA7"/>
<dbReference type="RefSeq" id="WP_343036903.1">
    <property type="nucleotide sequence ID" value="NZ_JACBZX010000001.1"/>
</dbReference>
<evidence type="ECO:0000259" key="1">
    <source>
        <dbReference type="PROSITE" id="PS51186"/>
    </source>
</evidence>
<accession>A0A852XBA7</accession>
<dbReference type="InterPro" id="IPR016181">
    <property type="entry name" value="Acyl_CoA_acyltransferase"/>
</dbReference>
<evidence type="ECO:0000313" key="3">
    <source>
        <dbReference type="Proteomes" id="UP000592181"/>
    </source>
</evidence>
<dbReference type="Proteomes" id="UP000592181">
    <property type="component" value="Unassembled WGS sequence"/>
</dbReference>
<proteinExistence type="predicted"/>
<name>A0A852XBA7_9MICO</name>
<dbReference type="Gene3D" id="3.40.630.30">
    <property type="match status" value="1"/>
</dbReference>
<dbReference type="SUPFAM" id="SSF55729">
    <property type="entry name" value="Acyl-CoA N-acyltransferases (Nat)"/>
    <property type="match status" value="1"/>
</dbReference>
<dbReference type="PROSITE" id="PS51186">
    <property type="entry name" value="GNAT"/>
    <property type="match status" value="1"/>
</dbReference>
<organism evidence="2 3">
    <name type="scientific">Janibacter alkaliphilus</name>
    <dbReference type="NCBI Taxonomy" id="1069963"/>
    <lineage>
        <taxon>Bacteria</taxon>
        <taxon>Bacillati</taxon>
        <taxon>Actinomycetota</taxon>
        <taxon>Actinomycetes</taxon>
        <taxon>Micrococcales</taxon>
        <taxon>Intrasporangiaceae</taxon>
        <taxon>Janibacter</taxon>
    </lineage>
</organism>
<reference evidence="2 3" key="1">
    <citation type="submission" date="2020-07" db="EMBL/GenBank/DDBJ databases">
        <title>Sequencing the genomes of 1000 actinobacteria strains.</title>
        <authorList>
            <person name="Klenk H.-P."/>
        </authorList>
    </citation>
    <scope>NUCLEOTIDE SEQUENCE [LARGE SCALE GENOMIC DNA]</scope>
    <source>
        <strain evidence="2 3">DSM 24723</strain>
    </source>
</reference>
<evidence type="ECO:0000313" key="2">
    <source>
        <dbReference type="EMBL" id="NYG35801.1"/>
    </source>
</evidence>
<gene>
    <name evidence="2" type="ORF">BJY28_000270</name>
</gene>
<dbReference type="GO" id="GO:0016747">
    <property type="term" value="F:acyltransferase activity, transferring groups other than amino-acyl groups"/>
    <property type="evidence" value="ECO:0007669"/>
    <property type="project" value="InterPro"/>
</dbReference>
<dbReference type="InterPro" id="IPR000182">
    <property type="entry name" value="GNAT_dom"/>
</dbReference>
<sequence>MTPDERGEQMEPAELRALYDATLREGEMASADRVERVGPVLMGWYGGERGFVTYRDLGGLDAAGIGDLVAQVVQRYRADPQIEQIEWKTRGHDDAPGLDEALRAHGLLPQEPEVVMLGAAAALVDAPDPPDGVSIRQVTREGDVRAAVRCAAEVFASPPREAERIEAEIVGRVRSGRGDLEMWVAESDGAVVCSGRLEPVLGSSVAGVWGGATLPTWRYRGIYRALTAARARSALAQGIRWIHSDSTPASRPVLERSGLVAVTTTTPYEWRRG</sequence>
<protein>
    <recommendedName>
        <fullName evidence="1">N-acetyltransferase domain-containing protein</fullName>
    </recommendedName>
</protein>
<feature type="domain" description="N-acetyltransferase" evidence="1">
    <location>
        <begin position="133"/>
        <end position="273"/>
    </location>
</feature>
<comment type="caution">
    <text evidence="2">The sequence shown here is derived from an EMBL/GenBank/DDBJ whole genome shotgun (WGS) entry which is preliminary data.</text>
</comment>